<reference evidence="2" key="1">
    <citation type="submission" date="2022-10" db="EMBL/GenBank/DDBJ databases">
        <authorList>
            <person name="Chen Y."/>
            <person name="Dougan E. K."/>
            <person name="Chan C."/>
            <person name="Rhodes N."/>
            <person name="Thang M."/>
        </authorList>
    </citation>
    <scope>NUCLEOTIDE SEQUENCE</scope>
</reference>
<evidence type="ECO:0000313" key="2">
    <source>
        <dbReference type="EMBL" id="CAI4007061.1"/>
    </source>
</evidence>
<organism evidence="2">
    <name type="scientific">Cladocopium goreaui</name>
    <dbReference type="NCBI Taxonomy" id="2562237"/>
    <lineage>
        <taxon>Eukaryota</taxon>
        <taxon>Sar</taxon>
        <taxon>Alveolata</taxon>
        <taxon>Dinophyceae</taxon>
        <taxon>Suessiales</taxon>
        <taxon>Symbiodiniaceae</taxon>
        <taxon>Cladocopium</taxon>
    </lineage>
</organism>
<comment type="caution">
    <text evidence="2">The sequence shown here is derived from an EMBL/GenBank/DDBJ whole genome shotgun (WGS) entry which is preliminary data.</text>
</comment>
<dbReference type="EMBL" id="CAMXCT030003959">
    <property type="protein sequence ID" value="CAL4794373.1"/>
    <property type="molecule type" value="Genomic_DNA"/>
</dbReference>
<dbReference type="EMBL" id="CAMXCT020003959">
    <property type="protein sequence ID" value="CAL1160436.1"/>
    <property type="molecule type" value="Genomic_DNA"/>
</dbReference>
<name>A0A9P1GAL0_9DINO</name>
<keyword evidence="4" id="KW-1185">Reference proteome</keyword>
<evidence type="ECO:0000256" key="1">
    <source>
        <dbReference type="SAM" id="MobiDB-lite"/>
    </source>
</evidence>
<feature type="compositionally biased region" description="Polar residues" evidence="1">
    <location>
        <begin position="200"/>
        <end position="214"/>
    </location>
</feature>
<feature type="compositionally biased region" description="Polar residues" evidence="1">
    <location>
        <begin position="269"/>
        <end position="279"/>
    </location>
</feature>
<evidence type="ECO:0000313" key="4">
    <source>
        <dbReference type="Proteomes" id="UP001152797"/>
    </source>
</evidence>
<feature type="compositionally biased region" description="Low complexity" evidence="1">
    <location>
        <begin position="133"/>
        <end position="145"/>
    </location>
</feature>
<proteinExistence type="predicted"/>
<accession>A0A9P1GAL0</accession>
<feature type="region of interest" description="Disordered" evidence="1">
    <location>
        <begin position="1"/>
        <end position="279"/>
    </location>
</feature>
<dbReference type="EMBL" id="CAMXCT010003959">
    <property type="protein sequence ID" value="CAI4007061.1"/>
    <property type="molecule type" value="Genomic_DNA"/>
</dbReference>
<dbReference type="Proteomes" id="UP001152797">
    <property type="component" value="Unassembled WGS sequence"/>
</dbReference>
<feature type="compositionally biased region" description="Basic residues" evidence="1">
    <location>
        <begin position="223"/>
        <end position="235"/>
    </location>
</feature>
<gene>
    <name evidence="2" type="ORF">C1SCF055_LOCUS32644</name>
</gene>
<sequence>MAWLSRLPKRRVVSGLDLDEDDLPATSASGLCPKRDSRPSVASRHRRVIEEETVARTRALPAAVPPSEGPLPEERPERPATRQPPRVESAPRRRRNSSELSISEESGRLAFPDRPPALEPTEAVGTRRRLRQSISEESLILESLIVAERPTALESTAEPGRLPAAVPQSEGLLPEERPERPATRQPPRVESAPRRRRNSSELSISEDQPASRNPESAAAPTPCRRRWTRRVKRRQAAREATEEAEHLIDVIGLSERPQEDESAPRRMAASTSQEPSSSWRSAAAETIEIPDTQPDPHELHEISESEDWSPAGLGRAVRLPPPMLWPSALREQPLPWRNEVALAARAATARMPARQGQPIPSHDLAFAQLIQMQMMQEVSFDLRRESERLFDHLTTVTRNIMSRQGLPDAIPELRQPWGGQRGGAAQMRRGLEAREPQAVPPLGECGPCWSHPQLIINCGL</sequence>
<evidence type="ECO:0000313" key="3">
    <source>
        <dbReference type="EMBL" id="CAL1160436.1"/>
    </source>
</evidence>
<reference evidence="3" key="2">
    <citation type="submission" date="2024-04" db="EMBL/GenBank/DDBJ databases">
        <authorList>
            <person name="Chen Y."/>
            <person name="Shah S."/>
            <person name="Dougan E. K."/>
            <person name="Thang M."/>
            <person name="Chan C."/>
        </authorList>
    </citation>
    <scope>NUCLEOTIDE SEQUENCE [LARGE SCALE GENOMIC DNA]</scope>
</reference>
<protein>
    <submittedName>
        <fullName evidence="2">Uncharacterized protein</fullName>
    </submittedName>
</protein>
<dbReference type="AlphaFoldDB" id="A0A9P1GAL0"/>
<feature type="compositionally biased region" description="Basic and acidic residues" evidence="1">
    <location>
        <begin position="236"/>
        <end position="248"/>
    </location>
</feature>